<evidence type="ECO:0000259" key="1">
    <source>
        <dbReference type="PROSITE" id="PS51186"/>
    </source>
</evidence>
<organism evidence="2 3">
    <name type="scientific">Riccia fluitans</name>
    <dbReference type="NCBI Taxonomy" id="41844"/>
    <lineage>
        <taxon>Eukaryota</taxon>
        <taxon>Viridiplantae</taxon>
        <taxon>Streptophyta</taxon>
        <taxon>Embryophyta</taxon>
        <taxon>Marchantiophyta</taxon>
        <taxon>Marchantiopsida</taxon>
        <taxon>Marchantiidae</taxon>
        <taxon>Marchantiales</taxon>
        <taxon>Ricciaceae</taxon>
        <taxon>Riccia</taxon>
    </lineage>
</organism>
<dbReference type="AlphaFoldDB" id="A0ABD1ZBT2"/>
<dbReference type="PROSITE" id="PS51186">
    <property type="entry name" value="GNAT"/>
    <property type="match status" value="1"/>
</dbReference>
<dbReference type="Pfam" id="PF00583">
    <property type="entry name" value="Acetyltransf_1"/>
    <property type="match status" value="1"/>
</dbReference>
<reference evidence="2 3" key="1">
    <citation type="submission" date="2024-09" db="EMBL/GenBank/DDBJ databases">
        <title>Chromosome-scale assembly of Riccia fluitans.</title>
        <authorList>
            <person name="Paukszto L."/>
            <person name="Sawicki J."/>
            <person name="Karawczyk K."/>
            <person name="Piernik-Szablinska J."/>
            <person name="Szczecinska M."/>
            <person name="Mazdziarz M."/>
        </authorList>
    </citation>
    <scope>NUCLEOTIDE SEQUENCE [LARGE SCALE GENOMIC DNA]</scope>
    <source>
        <strain evidence="2">Rf_01</strain>
        <tissue evidence="2">Aerial parts of the thallus</tissue>
    </source>
</reference>
<dbReference type="InterPro" id="IPR016181">
    <property type="entry name" value="Acyl_CoA_acyltransferase"/>
</dbReference>
<accession>A0ABD1ZBT2</accession>
<dbReference type="CDD" id="cd04301">
    <property type="entry name" value="NAT_SF"/>
    <property type="match status" value="1"/>
</dbReference>
<evidence type="ECO:0000313" key="2">
    <source>
        <dbReference type="EMBL" id="KAL2645261.1"/>
    </source>
</evidence>
<dbReference type="SUPFAM" id="SSF55729">
    <property type="entry name" value="Acyl-CoA N-acyltransferases (Nat)"/>
    <property type="match status" value="1"/>
</dbReference>
<dbReference type="EMBL" id="JBHFFA010000002">
    <property type="protein sequence ID" value="KAL2645261.1"/>
    <property type="molecule type" value="Genomic_DNA"/>
</dbReference>
<dbReference type="Gene3D" id="3.40.630.30">
    <property type="match status" value="1"/>
</dbReference>
<evidence type="ECO:0000313" key="3">
    <source>
        <dbReference type="Proteomes" id="UP001605036"/>
    </source>
</evidence>
<keyword evidence="3" id="KW-1185">Reference proteome</keyword>
<protein>
    <recommendedName>
        <fullName evidence="1">N-acetyltransferase domain-containing protein</fullName>
    </recommendedName>
</protein>
<gene>
    <name evidence="2" type="ORF">R1flu_012848</name>
</gene>
<proteinExistence type="predicted"/>
<name>A0ABD1ZBT2_9MARC</name>
<dbReference type="Proteomes" id="UP001605036">
    <property type="component" value="Unassembled WGS sequence"/>
</dbReference>
<feature type="domain" description="N-acetyltransferase" evidence="1">
    <location>
        <begin position="3"/>
        <end position="153"/>
    </location>
</feature>
<comment type="caution">
    <text evidence="2">The sequence shown here is derived from an EMBL/GenBank/DDBJ whole genome shotgun (WGS) entry which is preliminary data.</text>
</comment>
<sequence length="153" mass="17588">MSFSVRLARDEDVPVLVDFTVKLALETEGSKEKDRSVAEKGLRALVADLSKGFVYVVEDGDAEEVIGCCIVTYEWSDWRNGVVWWLQGIYVREDRRKRGVFKTMYKHIKDVVDKDSSIRGIRLFVDGTDADAQKAFTSMDMNGNHYKVFEYMK</sequence>
<dbReference type="InterPro" id="IPR000182">
    <property type="entry name" value="GNAT_dom"/>
</dbReference>